<evidence type="ECO:0000256" key="1">
    <source>
        <dbReference type="SAM" id="MobiDB-lite"/>
    </source>
</evidence>
<organism evidence="2 3">
    <name type="scientific">Aspergillus brasiliensis (strain CBS 101740 / IMI 381727 / IBT 21946)</name>
    <dbReference type="NCBI Taxonomy" id="767769"/>
    <lineage>
        <taxon>Eukaryota</taxon>
        <taxon>Fungi</taxon>
        <taxon>Dikarya</taxon>
        <taxon>Ascomycota</taxon>
        <taxon>Pezizomycotina</taxon>
        <taxon>Eurotiomycetes</taxon>
        <taxon>Eurotiomycetidae</taxon>
        <taxon>Eurotiales</taxon>
        <taxon>Aspergillaceae</taxon>
        <taxon>Aspergillus</taxon>
        <taxon>Aspergillus subgen. Circumdati</taxon>
    </lineage>
</organism>
<evidence type="ECO:0000313" key="3">
    <source>
        <dbReference type="Proteomes" id="UP000184499"/>
    </source>
</evidence>
<keyword evidence="3" id="KW-1185">Reference proteome</keyword>
<evidence type="ECO:0000313" key="2">
    <source>
        <dbReference type="EMBL" id="OJJ65596.1"/>
    </source>
</evidence>
<name>A0A1L9U1M6_ASPBC</name>
<sequence length="192" mass="21690">MSNCPTEETISCLAVNRERILHNADISGPFLIELIIVTDSWEMRVPTAQGHIPLEHVKEGEGQMTTVHILDGKLERFPAGELEPVLQTSCVLQAIRKNPQIGRTWIVQFALHSAVRTGTREIETCRPCWYEESAAARRELEPQQEEPGTNSSDHGCHILNDYQNQLRFLDIIGRRKLSEAKSRDNTLELPGP</sequence>
<reference evidence="3" key="1">
    <citation type="journal article" date="2017" name="Genome Biol.">
        <title>Comparative genomics reveals high biological diversity and specific adaptations in the industrially and medically important fungal genus Aspergillus.</title>
        <authorList>
            <person name="de Vries R.P."/>
            <person name="Riley R."/>
            <person name="Wiebenga A."/>
            <person name="Aguilar-Osorio G."/>
            <person name="Amillis S."/>
            <person name="Uchima C.A."/>
            <person name="Anderluh G."/>
            <person name="Asadollahi M."/>
            <person name="Askin M."/>
            <person name="Barry K."/>
            <person name="Battaglia E."/>
            <person name="Bayram O."/>
            <person name="Benocci T."/>
            <person name="Braus-Stromeyer S.A."/>
            <person name="Caldana C."/>
            <person name="Canovas D."/>
            <person name="Cerqueira G.C."/>
            <person name="Chen F."/>
            <person name="Chen W."/>
            <person name="Choi C."/>
            <person name="Clum A."/>
            <person name="Dos Santos R.A."/>
            <person name="Damasio A.R."/>
            <person name="Diallinas G."/>
            <person name="Emri T."/>
            <person name="Fekete E."/>
            <person name="Flipphi M."/>
            <person name="Freyberg S."/>
            <person name="Gallo A."/>
            <person name="Gournas C."/>
            <person name="Habgood R."/>
            <person name="Hainaut M."/>
            <person name="Harispe M.L."/>
            <person name="Henrissat B."/>
            <person name="Hilden K.S."/>
            <person name="Hope R."/>
            <person name="Hossain A."/>
            <person name="Karabika E."/>
            <person name="Karaffa L."/>
            <person name="Karanyi Z."/>
            <person name="Krasevec N."/>
            <person name="Kuo A."/>
            <person name="Kusch H."/>
            <person name="LaButti K."/>
            <person name="Lagendijk E.L."/>
            <person name="Lapidus A."/>
            <person name="Levasseur A."/>
            <person name="Lindquist E."/>
            <person name="Lipzen A."/>
            <person name="Logrieco A.F."/>
            <person name="MacCabe A."/>
            <person name="Maekelae M.R."/>
            <person name="Malavazi I."/>
            <person name="Melin P."/>
            <person name="Meyer V."/>
            <person name="Mielnichuk N."/>
            <person name="Miskei M."/>
            <person name="Molnar A.P."/>
            <person name="Mule G."/>
            <person name="Ngan C.Y."/>
            <person name="Orejas M."/>
            <person name="Orosz E."/>
            <person name="Ouedraogo J.P."/>
            <person name="Overkamp K.M."/>
            <person name="Park H.-S."/>
            <person name="Perrone G."/>
            <person name="Piumi F."/>
            <person name="Punt P.J."/>
            <person name="Ram A.F."/>
            <person name="Ramon A."/>
            <person name="Rauscher S."/>
            <person name="Record E."/>
            <person name="Riano-Pachon D.M."/>
            <person name="Robert V."/>
            <person name="Roehrig J."/>
            <person name="Ruller R."/>
            <person name="Salamov A."/>
            <person name="Salih N.S."/>
            <person name="Samson R.A."/>
            <person name="Sandor E."/>
            <person name="Sanguinetti M."/>
            <person name="Schuetze T."/>
            <person name="Sepcic K."/>
            <person name="Shelest E."/>
            <person name="Sherlock G."/>
            <person name="Sophianopoulou V."/>
            <person name="Squina F.M."/>
            <person name="Sun H."/>
            <person name="Susca A."/>
            <person name="Todd R.B."/>
            <person name="Tsang A."/>
            <person name="Unkles S.E."/>
            <person name="van de Wiele N."/>
            <person name="van Rossen-Uffink D."/>
            <person name="Oliveira J.V."/>
            <person name="Vesth T.C."/>
            <person name="Visser J."/>
            <person name="Yu J.-H."/>
            <person name="Zhou M."/>
            <person name="Andersen M.R."/>
            <person name="Archer D.B."/>
            <person name="Baker S.E."/>
            <person name="Benoit I."/>
            <person name="Brakhage A.A."/>
            <person name="Braus G.H."/>
            <person name="Fischer R."/>
            <person name="Frisvad J.C."/>
            <person name="Goldman G.H."/>
            <person name="Houbraken J."/>
            <person name="Oakley B."/>
            <person name="Pocsi I."/>
            <person name="Scazzocchio C."/>
            <person name="Seiboth B."/>
            <person name="vanKuyk P.A."/>
            <person name="Wortman J."/>
            <person name="Dyer P.S."/>
            <person name="Grigoriev I.V."/>
        </authorList>
    </citation>
    <scope>NUCLEOTIDE SEQUENCE [LARGE SCALE GENOMIC DNA]</scope>
    <source>
        <strain evidence="3">CBS 101740 / IMI 381727 / IBT 21946</strain>
    </source>
</reference>
<dbReference type="RefSeq" id="XP_067472847.1">
    <property type="nucleotide sequence ID" value="XM_067619123.1"/>
</dbReference>
<dbReference type="EMBL" id="KV878718">
    <property type="protein sequence ID" value="OJJ65596.1"/>
    <property type="molecule type" value="Genomic_DNA"/>
</dbReference>
<proteinExistence type="predicted"/>
<protein>
    <submittedName>
        <fullName evidence="2">Uncharacterized protein</fullName>
    </submittedName>
</protein>
<feature type="region of interest" description="Disordered" evidence="1">
    <location>
        <begin position="137"/>
        <end position="156"/>
    </location>
</feature>
<gene>
    <name evidence="2" type="ORF">ASPBRDRAFT_139742</name>
</gene>
<dbReference type="OrthoDB" id="4523441at2759"/>
<dbReference type="AlphaFoldDB" id="A0A1L9U1M6"/>
<accession>A0A1L9U1M6</accession>
<dbReference type="GeneID" id="93571611"/>
<dbReference type="VEuPathDB" id="FungiDB:ASPBRDRAFT_139742"/>
<dbReference type="Proteomes" id="UP000184499">
    <property type="component" value="Unassembled WGS sequence"/>
</dbReference>